<organism evidence="1 2">
    <name type="scientific">Carnobacterium viridans</name>
    <dbReference type="NCBI Taxonomy" id="174587"/>
    <lineage>
        <taxon>Bacteria</taxon>
        <taxon>Bacillati</taxon>
        <taxon>Bacillota</taxon>
        <taxon>Bacilli</taxon>
        <taxon>Lactobacillales</taxon>
        <taxon>Carnobacteriaceae</taxon>
        <taxon>Carnobacterium</taxon>
    </lineage>
</organism>
<dbReference type="PANTHER" id="PTHR34547:SF1">
    <property type="entry name" value="YACP-LIKE NYN DOMAIN PROTEIN"/>
    <property type="match status" value="1"/>
</dbReference>
<reference evidence="2" key="1">
    <citation type="submission" date="2016-10" db="EMBL/GenBank/DDBJ databases">
        <authorList>
            <person name="Varghese N."/>
            <person name="Submissions S."/>
        </authorList>
    </citation>
    <scope>NUCLEOTIDE SEQUENCE [LARGE SCALE GENOMIC DNA]</scope>
    <source>
        <strain evidence="2">MPL-11</strain>
    </source>
</reference>
<sequence>MKSELLIVDGYNIIGAWPHLVKLKNQDKLEDARDSLLHELSNYQKYTGIDIHVVFDAQFVPGIQQSYKKYQLSVIFTKEGETADSYIERIVGKESTLLTQVTVATSDLAEQWIVFQKGALRKSANELFSDVKRIKKAIEADAQQYRLQSYRRNSPWSHNQIDRLEKLRDDLTKY</sequence>
<name>A0A1H1A0S3_9LACT</name>
<evidence type="ECO:0000313" key="1">
    <source>
        <dbReference type="EMBL" id="SDQ33249.1"/>
    </source>
</evidence>
<dbReference type="Pfam" id="PF05991">
    <property type="entry name" value="NYN_YacP"/>
    <property type="match status" value="1"/>
</dbReference>
<dbReference type="EMBL" id="FNJW01000008">
    <property type="protein sequence ID" value="SDQ33249.1"/>
    <property type="molecule type" value="Genomic_DNA"/>
</dbReference>
<protein>
    <recommendedName>
        <fullName evidence="3">NYN domain-containing protein</fullName>
    </recommendedName>
</protein>
<dbReference type="InterPro" id="IPR010298">
    <property type="entry name" value="YacP-like"/>
</dbReference>
<evidence type="ECO:0008006" key="3">
    <source>
        <dbReference type="Google" id="ProtNLM"/>
    </source>
</evidence>
<proteinExistence type="predicted"/>
<dbReference type="AlphaFoldDB" id="A0A1H1A0S3"/>
<dbReference type="PANTHER" id="PTHR34547">
    <property type="entry name" value="YACP-LIKE NYN DOMAIN PROTEIN"/>
    <property type="match status" value="1"/>
</dbReference>
<dbReference type="OrthoDB" id="9792160at2"/>
<gene>
    <name evidence="1" type="ORF">SAMN04487752_1832</name>
</gene>
<keyword evidence="2" id="KW-1185">Reference proteome</keyword>
<dbReference type="RefSeq" id="WP_035020916.1">
    <property type="nucleotide sequence ID" value="NZ_CP084916.1"/>
</dbReference>
<accession>A0A1H1A0S3</accession>
<dbReference type="CDD" id="cd10912">
    <property type="entry name" value="PIN_YacP-like"/>
    <property type="match status" value="1"/>
</dbReference>
<dbReference type="Proteomes" id="UP000199481">
    <property type="component" value="Unassembled WGS sequence"/>
</dbReference>
<evidence type="ECO:0000313" key="2">
    <source>
        <dbReference type="Proteomes" id="UP000199481"/>
    </source>
</evidence>